<dbReference type="HOGENOM" id="CLU_012817_15_1_5"/>
<feature type="chain" id="PRO_5002822704" evidence="3">
    <location>
        <begin position="23"/>
        <end position="412"/>
    </location>
</feature>
<dbReference type="KEGG" id="pzu:PHZ_p0223"/>
<dbReference type="PANTHER" id="PTHR30203">
    <property type="entry name" value="OUTER MEMBRANE CATION EFFLUX PROTEIN"/>
    <property type="match status" value="1"/>
</dbReference>
<organism evidence="4 5">
    <name type="scientific">Phenylobacterium zucineum (strain HLK1)</name>
    <dbReference type="NCBI Taxonomy" id="450851"/>
    <lineage>
        <taxon>Bacteria</taxon>
        <taxon>Pseudomonadati</taxon>
        <taxon>Pseudomonadota</taxon>
        <taxon>Alphaproteobacteria</taxon>
        <taxon>Caulobacterales</taxon>
        <taxon>Caulobacteraceae</taxon>
        <taxon>Phenylobacterium</taxon>
    </lineage>
</organism>
<dbReference type="InterPro" id="IPR003423">
    <property type="entry name" value="OMP_efflux"/>
</dbReference>
<dbReference type="RefSeq" id="WP_012520465.1">
    <property type="nucleotide sequence ID" value="NC_011143.1"/>
</dbReference>
<dbReference type="AlphaFoldDB" id="B4RIJ1"/>
<dbReference type="InterPro" id="IPR010131">
    <property type="entry name" value="MdtP/NodT-like"/>
</dbReference>
<accession>B4RIJ1</accession>
<keyword evidence="2" id="KW-0175">Coiled coil</keyword>
<keyword evidence="4" id="KW-0614">Plasmid</keyword>
<evidence type="ECO:0000313" key="5">
    <source>
        <dbReference type="Proteomes" id="UP000001868"/>
    </source>
</evidence>
<evidence type="ECO:0000256" key="2">
    <source>
        <dbReference type="SAM" id="Coils"/>
    </source>
</evidence>
<reference evidence="4 5" key="1">
    <citation type="journal article" date="2008" name="BMC Genomics">
        <title>Complete genome of Phenylobacterium zucineum - a novel facultative intracellular bacterium isolated from human erythroleukemia cell line K562.</title>
        <authorList>
            <person name="Luo Y."/>
            <person name="Xu X."/>
            <person name="Ding Z."/>
            <person name="Liu Z."/>
            <person name="Zhang B."/>
            <person name="Yan Z."/>
            <person name="Sun J."/>
            <person name="Hu S."/>
            <person name="Hu X."/>
        </authorList>
    </citation>
    <scope>NUCLEOTIDE SEQUENCE [LARGE SCALE GENOMIC DNA]</scope>
    <source>
        <strain evidence="5">HLK1</strain>
        <plasmid evidence="5">HLK1</plasmid>
        <plasmid evidence="5">Plasmid pHLK1</plasmid>
    </source>
</reference>
<dbReference type="Pfam" id="PF02321">
    <property type="entry name" value="OEP"/>
    <property type="match status" value="1"/>
</dbReference>
<name>B4RIJ1_PHEZH</name>
<dbReference type="Proteomes" id="UP000001868">
    <property type="component" value="Plasmid pHLK1"/>
</dbReference>
<dbReference type="eggNOG" id="COG1538">
    <property type="taxonomic scope" value="Bacteria"/>
</dbReference>
<proteinExistence type="inferred from homology"/>
<feature type="coiled-coil region" evidence="2">
    <location>
        <begin position="182"/>
        <end position="209"/>
    </location>
</feature>
<feature type="signal peptide" evidence="3">
    <location>
        <begin position="1"/>
        <end position="22"/>
    </location>
</feature>
<evidence type="ECO:0000256" key="1">
    <source>
        <dbReference type="ARBA" id="ARBA00007613"/>
    </source>
</evidence>
<sequence>MPPLKWLCPLIIGGAAAASAHAGPLTFDEAVARADQSAPAVQAANLRVRGALAAAPAAGQLPDPRLSFGLENAPVSGPMAGRMNADEMTMARVGVMQELPNRAKRQARSAVAQAGVGAAQASRDQEALEARLGAALAWLDLHYARRRLSALADVEASLEPLWKTLPARLAAGSARPGETVEADQWRAELADQRSELRAAEARARAELARWVGDPAAEAEGPPPAFAIDGAALAAGMERHPALREAAAERVRAEAELAAARADKRPDWAVEAAYQRRDPAFGDMVSVGVTVSLPLFAKRRQDPVVAGRVSDLAAARAQTEAARLELEARLKSELADYDARRERLGRAREALLPLARKRADLEVASYAAGSTGLAEVLMAFDSLADAKLDEIAREAELARVAARLALTYGTPAP</sequence>
<dbReference type="GO" id="GO:0015562">
    <property type="term" value="F:efflux transmembrane transporter activity"/>
    <property type="evidence" value="ECO:0007669"/>
    <property type="project" value="InterPro"/>
</dbReference>
<dbReference type="SUPFAM" id="SSF56954">
    <property type="entry name" value="Outer membrane efflux proteins (OEP)"/>
    <property type="match status" value="1"/>
</dbReference>
<keyword evidence="5" id="KW-1185">Reference proteome</keyword>
<gene>
    <name evidence="4" type="primary">czcC</name>
    <name evidence="4" type="ordered locus">PHZ_p0223</name>
</gene>
<protein>
    <submittedName>
        <fullName evidence="4">Heavy metal RND efflux outer membrane protein, CzcC family</fullName>
    </submittedName>
</protein>
<evidence type="ECO:0000256" key="3">
    <source>
        <dbReference type="SAM" id="SignalP"/>
    </source>
</evidence>
<keyword evidence="3" id="KW-0732">Signal</keyword>
<dbReference type="OrthoDB" id="7616531at2"/>
<dbReference type="Gene3D" id="1.20.1600.10">
    <property type="entry name" value="Outer membrane efflux proteins (OEP)"/>
    <property type="match status" value="1"/>
</dbReference>
<evidence type="ECO:0000313" key="4">
    <source>
        <dbReference type="EMBL" id="ACG80166.1"/>
    </source>
</evidence>
<comment type="similarity">
    <text evidence="1">Belongs to the outer membrane factor (OMF) (TC 1.B.17) family.</text>
</comment>
<geneLocation type="plasmid" evidence="5">
    <name>pHLK1</name>
</geneLocation>
<dbReference type="PANTHER" id="PTHR30203:SF24">
    <property type="entry name" value="BLR4935 PROTEIN"/>
    <property type="match status" value="1"/>
</dbReference>
<dbReference type="EMBL" id="CP000748">
    <property type="protein sequence ID" value="ACG80166.1"/>
    <property type="molecule type" value="Genomic_DNA"/>
</dbReference>